<evidence type="ECO:0000259" key="3">
    <source>
        <dbReference type="Pfam" id="PF20597"/>
    </source>
</evidence>
<feature type="transmembrane region" description="Helical" evidence="1">
    <location>
        <begin position="285"/>
        <end position="305"/>
    </location>
</feature>
<dbReference type="AlphaFoldDB" id="A0A517SE57"/>
<keyword evidence="1" id="KW-1133">Transmembrane helix</keyword>
<dbReference type="EMBL" id="CP036271">
    <property type="protein sequence ID" value="QDT54398.1"/>
    <property type="molecule type" value="Genomic_DNA"/>
</dbReference>
<dbReference type="Proteomes" id="UP000315700">
    <property type="component" value="Chromosome"/>
</dbReference>
<evidence type="ECO:0000313" key="4">
    <source>
        <dbReference type="EMBL" id="QDT54398.1"/>
    </source>
</evidence>
<dbReference type="KEGG" id="ccos:Pan44_24310"/>
<dbReference type="Pfam" id="PF20597">
    <property type="entry name" value="pAdhesive_15"/>
    <property type="match status" value="1"/>
</dbReference>
<evidence type="ECO:0000256" key="2">
    <source>
        <dbReference type="SAM" id="SignalP"/>
    </source>
</evidence>
<dbReference type="InParanoid" id="A0A517SE57"/>
<keyword evidence="1" id="KW-0472">Membrane</keyword>
<sequence length="324" mass="33583" precursor="true">MLKPLGACLVLSAILLTTRSASAELIPGYENVIGGNLNGQAQIEGRTIVRGDVLGGFAQFGTGLVPPAVYANADTLLVGGNLQSSGLTMHAGDVRLGGTNSGATVNLNGPGSELFQNDSTALSSANAAVSQLGLASDFYSNAAVNSTTTIVGTNITLNPLPGPDGLAVLAVNAVNIQNALFSLAVAGVPPDTRFLINVVGNLSSDPILANFDASFADPAIYSRILWNFQDQTSELNLSREWYGSILLPDASLVTTSAINGMVLVGGDFTSSSEVRFPEFQGFTPFAVPELSSFFLATLAGLGYLVSRRKRDRKSDPSIGGPISR</sequence>
<keyword evidence="1" id="KW-0812">Transmembrane</keyword>
<name>A0A517SE57_9PLAN</name>
<protein>
    <recommendedName>
        <fullName evidence="3">Choice-of-anchor A domain-containing protein</fullName>
    </recommendedName>
</protein>
<gene>
    <name evidence="4" type="ORF">Pan44_24310</name>
</gene>
<dbReference type="InterPro" id="IPR026588">
    <property type="entry name" value="Choice_anch_A"/>
</dbReference>
<reference evidence="4 5" key="1">
    <citation type="submission" date="2019-02" db="EMBL/GenBank/DDBJ databases">
        <title>Deep-cultivation of Planctomycetes and their phenomic and genomic characterization uncovers novel biology.</title>
        <authorList>
            <person name="Wiegand S."/>
            <person name="Jogler M."/>
            <person name="Boedeker C."/>
            <person name="Pinto D."/>
            <person name="Vollmers J."/>
            <person name="Rivas-Marin E."/>
            <person name="Kohn T."/>
            <person name="Peeters S.H."/>
            <person name="Heuer A."/>
            <person name="Rast P."/>
            <person name="Oberbeckmann S."/>
            <person name="Bunk B."/>
            <person name="Jeske O."/>
            <person name="Meyerdierks A."/>
            <person name="Storesund J.E."/>
            <person name="Kallscheuer N."/>
            <person name="Luecker S."/>
            <person name="Lage O.M."/>
            <person name="Pohl T."/>
            <person name="Merkel B.J."/>
            <person name="Hornburger P."/>
            <person name="Mueller R.-W."/>
            <person name="Bruemmer F."/>
            <person name="Labrenz M."/>
            <person name="Spormann A.M."/>
            <person name="Op den Camp H."/>
            <person name="Overmann J."/>
            <person name="Amann R."/>
            <person name="Jetten M.S.M."/>
            <person name="Mascher T."/>
            <person name="Medema M.H."/>
            <person name="Devos D.P."/>
            <person name="Kaster A.-K."/>
            <person name="Ovreas L."/>
            <person name="Rohde M."/>
            <person name="Galperin M.Y."/>
            <person name="Jogler C."/>
        </authorList>
    </citation>
    <scope>NUCLEOTIDE SEQUENCE [LARGE SCALE GENOMIC DNA]</scope>
    <source>
        <strain evidence="4 5">Pan44</strain>
    </source>
</reference>
<evidence type="ECO:0000256" key="1">
    <source>
        <dbReference type="SAM" id="Phobius"/>
    </source>
</evidence>
<evidence type="ECO:0000313" key="5">
    <source>
        <dbReference type="Proteomes" id="UP000315700"/>
    </source>
</evidence>
<feature type="domain" description="Choice-of-anchor A" evidence="3">
    <location>
        <begin position="28"/>
        <end position="275"/>
    </location>
</feature>
<dbReference type="NCBIfam" id="TIGR04215">
    <property type="entry name" value="choice_anch_A"/>
    <property type="match status" value="1"/>
</dbReference>
<proteinExistence type="predicted"/>
<accession>A0A517SE57</accession>
<dbReference type="RefSeq" id="WP_197454036.1">
    <property type="nucleotide sequence ID" value="NZ_CP036271.1"/>
</dbReference>
<organism evidence="4 5">
    <name type="scientific">Caulifigura coniformis</name>
    <dbReference type="NCBI Taxonomy" id="2527983"/>
    <lineage>
        <taxon>Bacteria</taxon>
        <taxon>Pseudomonadati</taxon>
        <taxon>Planctomycetota</taxon>
        <taxon>Planctomycetia</taxon>
        <taxon>Planctomycetales</taxon>
        <taxon>Planctomycetaceae</taxon>
        <taxon>Caulifigura</taxon>
    </lineage>
</organism>
<keyword evidence="2" id="KW-0732">Signal</keyword>
<keyword evidence="5" id="KW-1185">Reference proteome</keyword>
<feature type="signal peptide" evidence="2">
    <location>
        <begin position="1"/>
        <end position="23"/>
    </location>
</feature>
<feature type="chain" id="PRO_5022243750" description="Choice-of-anchor A domain-containing protein" evidence="2">
    <location>
        <begin position="24"/>
        <end position="324"/>
    </location>
</feature>